<dbReference type="InterPro" id="IPR014710">
    <property type="entry name" value="RmlC-like_jellyroll"/>
</dbReference>
<dbReference type="SUPFAM" id="SSF51206">
    <property type="entry name" value="cAMP-binding domain-like"/>
    <property type="match status" value="1"/>
</dbReference>
<dbReference type="Gene3D" id="2.60.120.10">
    <property type="entry name" value="Jelly Rolls"/>
    <property type="match status" value="1"/>
</dbReference>
<feature type="compositionally biased region" description="Low complexity" evidence="1">
    <location>
        <begin position="140"/>
        <end position="155"/>
    </location>
</feature>
<evidence type="ECO:0000313" key="3">
    <source>
        <dbReference type="Proteomes" id="UP001054857"/>
    </source>
</evidence>
<feature type="non-terminal residue" evidence="2">
    <location>
        <position position="1"/>
    </location>
</feature>
<dbReference type="Proteomes" id="UP001054857">
    <property type="component" value="Unassembled WGS sequence"/>
</dbReference>
<organism evidence="2 3">
    <name type="scientific">Astrephomene gubernaculifera</name>
    <dbReference type="NCBI Taxonomy" id="47775"/>
    <lineage>
        <taxon>Eukaryota</taxon>
        <taxon>Viridiplantae</taxon>
        <taxon>Chlorophyta</taxon>
        <taxon>core chlorophytes</taxon>
        <taxon>Chlorophyceae</taxon>
        <taxon>CS clade</taxon>
        <taxon>Chlamydomonadales</taxon>
        <taxon>Astrephomenaceae</taxon>
        <taxon>Astrephomene</taxon>
    </lineage>
</organism>
<feature type="non-terminal residue" evidence="2">
    <location>
        <position position="155"/>
    </location>
</feature>
<keyword evidence="3" id="KW-1185">Reference proteome</keyword>
<comment type="caution">
    <text evidence="2">The sequence shown here is derived from an EMBL/GenBank/DDBJ whole genome shotgun (WGS) entry which is preliminary data.</text>
</comment>
<feature type="region of interest" description="Disordered" evidence="1">
    <location>
        <begin position="90"/>
        <end position="109"/>
    </location>
</feature>
<protein>
    <recommendedName>
        <fullName evidence="4">Cyclic nucleotide-binding domain-containing protein</fullName>
    </recommendedName>
</protein>
<evidence type="ECO:0000313" key="2">
    <source>
        <dbReference type="EMBL" id="GFR44850.1"/>
    </source>
</evidence>
<evidence type="ECO:0008006" key="4">
    <source>
        <dbReference type="Google" id="ProtNLM"/>
    </source>
</evidence>
<proteinExistence type="predicted"/>
<sequence length="155" mass="15483">RLELAVLGPGDICSEASVLGEERQPHSCVVASSTGLVTLSLSAWDLRKLVHPADLQTLREHFAQRYNERSNRLAVATNLANMSAVDLGRIQGEEGGSQQAPAGGGIEGTAAFGGGYDAGGALSARKRSSGSGAAAGGGSSTRSGSSGSGISSNVG</sequence>
<dbReference type="EMBL" id="BMAR01000008">
    <property type="protein sequence ID" value="GFR44850.1"/>
    <property type="molecule type" value="Genomic_DNA"/>
</dbReference>
<reference evidence="2 3" key="1">
    <citation type="journal article" date="2021" name="Sci. Rep.">
        <title>Genome sequencing of the multicellular alga Astrephomene provides insights into convergent evolution of germ-soma differentiation.</title>
        <authorList>
            <person name="Yamashita S."/>
            <person name="Yamamoto K."/>
            <person name="Matsuzaki R."/>
            <person name="Suzuki S."/>
            <person name="Yamaguchi H."/>
            <person name="Hirooka S."/>
            <person name="Minakuchi Y."/>
            <person name="Miyagishima S."/>
            <person name="Kawachi M."/>
            <person name="Toyoda A."/>
            <person name="Nozaki H."/>
        </authorList>
    </citation>
    <scope>NUCLEOTIDE SEQUENCE [LARGE SCALE GENOMIC DNA]</scope>
    <source>
        <strain evidence="2 3">NIES-4017</strain>
    </source>
</reference>
<accession>A0AAD3DMY7</accession>
<dbReference type="InterPro" id="IPR018490">
    <property type="entry name" value="cNMP-bd_dom_sf"/>
</dbReference>
<gene>
    <name evidence="2" type="ORF">Agub_g6193</name>
</gene>
<evidence type="ECO:0000256" key="1">
    <source>
        <dbReference type="SAM" id="MobiDB-lite"/>
    </source>
</evidence>
<name>A0AAD3DMY7_9CHLO</name>
<feature type="region of interest" description="Disordered" evidence="1">
    <location>
        <begin position="123"/>
        <end position="155"/>
    </location>
</feature>
<dbReference type="AlphaFoldDB" id="A0AAD3DMY7"/>